<name>A0AAW9MPE4_9FIRM</name>
<evidence type="ECO:0000313" key="1">
    <source>
        <dbReference type="EMBL" id="MEB3428901.1"/>
    </source>
</evidence>
<dbReference type="RefSeq" id="WP_324618977.1">
    <property type="nucleotide sequence ID" value="NZ_JAYKOT010000002.1"/>
</dbReference>
<evidence type="ECO:0000313" key="2">
    <source>
        <dbReference type="Proteomes" id="UP001357733"/>
    </source>
</evidence>
<protein>
    <submittedName>
        <fullName evidence="1">DUF3310 domain-containing protein</fullName>
    </submittedName>
</protein>
<proteinExistence type="predicted"/>
<dbReference type="EMBL" id="JAYKOT010000002">
    <property type="protein sequence ID" value="MEB3428901.1"/>
    <property type="molecule type" value="Genomic_DNA"/>
</dbReference>
<dbReference type="InterPro" id="IPR021739">
    <property type="entry name" value="SaV-like"/>
</dbReference>
<comment type="caution">
    <text evidence="1">The sequence shown here is derived from an EMBL/GenBank/DDBJ whole genome shotgun (WGS) entry which is preliminary data.</text>
</comment>
<dbReference type="Pfam" id="PF11753">
    <property type="entry name" value="DUF3310"/>
    <property type="match status" value="1"/>
</dbReference>
<dbReference type="AlphaFoldDB" id="A0AAW9MPE4"/>
<sequence length="79" mass="8981">MSKCNCENCTCGNIREPKHYKLDGLNVESIDVIKAVLGKDGFKSFCIGNCLKYLIRAEKKNGEEDYRKCGVYLDWILEG</sequence>
<dbReference type="Proteomes" id="UP001357733">
    <property type="component" value="Unassembled WGS sequence"/>
</dbReference>
<organism evidence="1 2">
    <name type="scientific">Citroniella saccharovorans</name>
    <dbReference type="NCBI Taxonomy" id="2053367"/>
    <lineage>
        <taxon>Bacteria</taxon>
        <taxon>Bacillati</taxon>
        <taxon>Bacillota</taxon>
        <taxon>Tissierellia</taxon>
        <taxon>Tissierellales</taxon>
        <taxon>Peptoniphilaceae</taxon>
        <taxon>Citroniella</taxon>
    </lineage>
</organism>
<gene>
    <name evidence="1" type="ORF">VLK81_02490</name>
</gene>
<accession>A0AAW9MPE4</accession>
<reference evidence="1 2" key="1">
    <citation type="submission" date="2024-01" db="EMBL/GenBank/DDBJ databases">
        <title>Complete genome sequence of Citroniella saccharovorans strain M6.X9, isolated from human fecal sample.</title>
        <authorList>
            <person name="Cheng G."/>
            <person name="Westerholm M."/>
            <person name="Schnurer A."/>
        </authorList>
    </citation>
    <scope>NUCLEOTIDE SEQUENCE [LARGE SCALE GENOMIC DNA]</scope>
    <source>
        <strain evidence="1 2">DSM 29873</strain>
    </source>
</reference>
<keyword evidence="2" id="KW-1185">Reference proteome</keyword>